<keyword evidence="2" id="KW-1185">Reference proteome</keyword>
<sequence>MALPSSRRPVEVEEELREEGEKFKKDLLKIKVNLNSVFMDTMADCNLKMRYGKLPQTWLKQLHEDFEVDFIWEHPAEKAKQRAIRRLRKAAILGKLTIGEMKRKIEDLKSGVLKPGAVEPNVSEIDEKTPGPSSSDLFQNEFNAKIVDLTKEPPPDYWVAAYIKGNHLPRVMKVFTDHDKGQRIIYYDYNIEDIKVSFGDTQPGSFLVHESNNFLSWRK</sequence>
<evidence type="ECO:0000313" key="2">
    <source>
        <dbReference type="Proteomes" id="UP000708208"/>
    </source>
</evidence>
<dbReference type="AlphaFoldDB" id="A0A8J2JF26"/>
<comment type="caution">
    <text evidence="1">The sequence shown here is derived from an EMBL/GenBank/DDBJ whole genome shotgun (WGS) entry which is preliminary data.</text>
</comment>
<organism evidence="1 2">
    <name type="scientific">Allacma fusca</name>
    <dbReference type="NCBI Taxonomy" id="39272"/>
    <lineage>
        <taxon>Eukaryota</taxon>
        <taxon>Metazoa</taxon>
        <taxon>Ecdysozoa</taxon>
        <taxon>Arthropoda</taxon>
        <taxon>Hexapoda</taxon>
        <taxon>Collembola</taxon>
        <taxon>Symphypleona</taxon>
        <taxon>Sminthuridae</taxon>
        <taxon>Allacma</taxon>
    </lineage>
</organism>
<dbReference type="EMBL" id="CAJVCH010053472">
    <property type="protein sequence ID" value="CAG7718436.1"/>
    <property type="molecule type" value="Genomic_DNA"/>
</dbReference>
<accession>A0A8J2JF26</accession>
<gene>
    <name evidence="1" type="ORF">AFUS01_LOCUS7828</name>
</gene>
<dbReference type="Proteomes" id="UP000708208">
    <property type="component" value="Unassembled WGS sequence"/>
</dbReference>
<evidence type="ECO:0000313" key="1">
    <source>
        <dbReference type="EMBL" id="CAG7718436.1"/>
    </source>
</evidence>
<name>A0A8J2JF26_9HEXA</name>
<proteinExistence type="predicted"/>
<protein>
    <submittedName>
        <fullName evidence="1">Uncharacterized protein</fullName>
    </submittedName>
</protein>
<reference evidence="1" key="1">
    <citation type="submission" date="2021-06" db="EMBL/GenBank/DDBJ databases">
        <authorList>
            <person name="Hodson N. C."/>
            <person name="Mongue J. A."/>
            <person name="Jaron S. K."/>
        </authorList>
    </citation>
    <scope>NUCLEOTIDE SEQUENCE</scope>
</reference>